<dbReference type="HOGENOM" id="CLU_000445_52_5_1"/>
<dbReference type="InterPro" id="IPR036217">
    <property type="entry name" value="MethylDNA_cys_MeTrfase_DNAb"/>
</dbReference>
<dbReference type="GeneID" id="25030001"/>
<dbReference type="GO" id="GO:0016740">
    <property type="term" value="F:transferase activity"/>
    <property type="evidence" value="ECO:0007669"/>
    <property type="project" value="UniProtKB-KW"/>
</dbReference>
<evidence type="ECO:0000313" key="4">
    <source>
        <dbReference type="Proteomes" id="UP000016088"/>
    </source>
</evidence>
<dbReference type="AlphaFoldDB" id="S9PZ55"/>
<evidence type="ECO:0000256" key="1">
    <source>
        <dbReference type="ARBA" id="ARBA00022763"/>
    </source>
</evidence>
<evidence type="ECO:0000259" key="2">
    <source>
        <dbReference type="Pfam" id="PF01035"/>
    </source>
</evidence>
<keyword evidence="4" id="KW-1185">Reference proteome</keyword>
<name>S9PZ55_SCHOY</name>
<dbReference type="Pfam" id="PF01035">
    <property type="entry name" value="DNA_binding_1"/>
    <property type="match status" value="1"/>
</dbReference>
<reference evidence="3 4" key="1">
    <citation type="journal article" date="2011" name="Science">
        <title>Comparative functional genomics of the fission yeasts.</title>
        <authorList>
            <person name="Rhind N."/>
            <person name="Chen Z."/>
            <person name="Yassour M."/>
            <person name="Thompson D.A."/>
            <person name="Haas B.J."/>
            <person name="Habib N."/>
            <person name="Wapinski I."/>
            <person name="Roy S."/>
            <person name="Lin M.F."/>
            <person name="Heiman D.I."/>
            <person name="Young S.K."/>
            <person name="Furuya K."/>
            <person name="Guo Y."/>
            <person name="Pidoux A."/>
            <person name="Chen H.M."/>
            <person name="Robbertse B."/>
            <person name="Goldberg J.M."/>
            <person name="Aoki K."/>
            <person name="Bayne E.H."/>
            <person name="Berlin A.M."/>
            <person name="Desjardins C.A."/>
            <person name="Dobbs E."/>
            <person name="Dukaj L."/>
            <person name="Fan L."/>
            <person name="FitzGerald M.G."/>
            <person name="French C."/>
            <person name="Gujja S."/>
            <person name="Hansen K."/>
            <person name="Keifenheim D."/>
            <person name="Levin J.Z."/>
            <person name="Mosher R.A."/>
            <person name="Mueller C.A."/>
            <person name="Pfiffner J."/>
            <person name="Priest M."/>
            <person name="Russ C."/>
            <person name="Smialowska A."/>
            <person name="Swoboda P."/>
            <person name="Sykes S.M."/>
            <person name="Vaughn M."/>
            <person name="Vengrova S."/>
            <person name="Yoder R."/>
            <person name="Zeng Q."/>
            <person name="Allshire R."/>
            <person name="Baulcombe D."/>
            <person name="Birren B.W."/>
            <person name="Brown W."/>
            <person name="Ekwall K."/>
            <person name="Kellis M."/>
            <person name="Leatherwood J."/>
            <person name="Levin H."/>
            <person name="Margalit H."/>
            <person name="Martienssen R."/>
            <person name="Nieduszynski C.A."/>
            <person name="Spatafora J.W."/>
            <person name="Friedman N."/>
            <person name="Dalgaard J.Z."/>
            <person name="Baumann P."/>
            <person name="Niki H."/>
            <person name="Regev A."/>
            <person name="Nusbaum C."/>
        </authorList>
    </citation>
    <scope>NUCLEOTIDE SEQUENCE [LARGE SCALE GENOMIC DNA]</scope>
    <source>
        <strain evidence="4">yFS286</strain>
    </source>
</reference>
<dbReference type="GO" id="GO:0070911">
    <property type="term" value="P:global genome nucleotide-excision repair"/>
    <property type="evidence" value="ECO:0007669"/>
    <property type="project" value="EnsemblFungi"/>
</dbReference>
<dbReference type="RefSeq" id="XP_013018891.1">
    <property type="nucleotide sequence ID" value="XM_013163437.1"/>
</dbReference>
<sequence>MRMDEFYTRVYDTVSEIPYGRVSTYSQIAKFIEAPTYSRHVGQALKFLHPESHVPWHRVINSRGCISRRDLPSGEQRQKDRLEEEGVEVWQTSIGEYKVSLKDYLWQPVAPFPASHATSSSPPESNGG</sequence>
<dbReference type="CDD" id="cd06445">
    <property type="entry name" value="ATase"/>
    <property type="match status" value="1"/>
</dbReference>
<dbReference type="GO" id="GO:0006283">
    <property type="term" value="P:transcription-coupled nucleotide-excision repair"/>
    <property type="evidence" value="ECO:0007669"/>
    <property type="project" value="EnsemblFungi"/>
</dbReference>
<dbReference type="OrthoDB" id="2548197at2759"/>
<dbReference type="PANTHER" id="PTHR42942">
    <property type="entry name" value="6-O-METHYLGUANINE DNA METHYLTRANSFERASE"/>
    <property type="match status" value="1"/>
</dbReference>
<dbReference type="PANTHER" id="PTHR42942:SF1">
    <property type="entry name" value="ALKYLTRANSFERASE-LIKE PROTEIN 1"/>
    <property type="match status" value="1"/>
</dbReference>
<dbReference type="InterPro" id="IPR014048">
    <property type="entry name" value="MethylDNA_cys_MeTrfase_DNA-bd"/>
</dbReference>
<accession>S9PZ55</accession>
<dbReference type="eggNOG" id="KOG4062">
    <property type="taxonomic scope" value="Eukaryota"/>
</dbReference>
<organism evidence="3 4">
    <name type="scientific">Schizosaccharomyces octosporus (strain yFS286)</name>
    <name type="common">Fission yeast</name>
    <name type="synonym">Octosporomyces octosporus</name>
    <dbReference type="NCBI Taxonomy" id="483514"/>
    <lineage>
        <taxon>Eukaryota</taxon>
        <taxon>Fungi</taxon>
        <taxon>Dikarya</taxon>
        <taxon>Ascomycota</taxon>
        <taxon>Taphrinomycotina</taxon>
        <taxon>Schizosaccharomycetes</taxon>
        <taxon>Schizosaccharomycetales</taxon>
        <taxon>Schizosaccharomycetaceae</taxon>
        <taxon>Schizosaccharomyces</taxon>
    </lineage>
</organism>
<dbReference type="VEuPathDB" id="FungiDB:SOCG_01017"/>
<protein>
    <submittedName>
        <fullName evidence="3">Alkyltransferase-like protein Atl1</fullName>
    </submittedName>
</protein>
<evidence type="ECO:0000313" key="3">
    <source>
        <dbReference type="EMBL" id="EPX73262.1"/>
    </source>
</evidence>
<dbReference type="Proteomes" id="UP000016088">
    <property type="component" value="Unassembled WGS sequence"/>
</dbReference>
<gene>
    <name evidence="3" type="ORF">SOCG_01017</name>
</gene>
<dbReference type="InterPro" id="IPR036388">
    <property type="entry name" value="WH-like_DNA-bd_sf"/>
</dbReference>
<dbReference type="Gene3D" id="1.10.10.10">
    <property type="entry name" value="Winged helix-like DNA-binding domain superfamily/Winged helix DNA-binding domain"/>
    <property type="match status" value="1"/>
</dbReference>
<dbReference type="NCBIfam" id="TIGR00589">
    <property type="entry name" value="ogt"/>
    <property type="match status" value="1"/>
</dbReference>
<dbReference type="SUPFAM" id="SSF46767">
    <property type="entry name" value="Methylated DNA-protein cysteine methyltransferase, C-terminal domain"/>
    <property type="match status" value="1"/>
</dbReference>
<keyword evidence="1" id="KW-0227">DNA damage</keyword>
<dbReference type="GO" id="GO:0032132">
    <property type="term" value="F:O6-alkylguanine-DNA binding"/>
    <property type="evidence" value="ECO:0007669"/>
    <property type="project" value="EnsemblFungi"/>
</dbReference>
<proteinExistence type="predicted"/>
<feature type="domain" description="Methylated-DNA-[protein]-cysteine S-methyltransferase DNA binding" evidence="2">
    <location>
        <begin position="5"/>
        <end position="87"/>
    </location>
</feature>
<dbReference type="EMBL" id="KE503207">
    <property type="protein sequence ID" value="EPX73262.1"/>
    <property type="molecule type" value="Genomic_DNA"/>
</dbReference>
<dbReference type="InterPro" id="IPR052520">
    <property type="entry name" value="ATL_DNA_repair"/>
</dbReference>
<dbReference type="OMA" id="DEAEWWF"/>